<comment type="caution">
    <text evidence="2">The sequence shown here is derived from an EMBL/GenBank/DDBJ whole genome shotgun (WGS) entry which is preliminary data.</text>
</comment>
<dbReference type="InterPro" id="IPR006680">
    <property type="entry name" value="Amidohydro-rel"/>
</dbReference>
<dbReference type="InterPro" id="IPR051781">
    <property type="entry name" value="Metallo-dep_Hydrolase"/>
</dbReference>
<dbReference type="SUPFAM" id="SSF51556">
    <property type="entry name" value="Metallo-dependent hydrolases"/>
    <property type="match status" value="1"/>
</dbReference>
<evidence type="ECO:0000313" key="2">
    <source>
        <dbReference type="EMBL" id="KPQ19995.1"/>
    </source>
</evidence>
<sequence length="580" mass="61061">MPIPKNPGKDFINQINTHMKKPLWKTGLLGLCAWGLFGSGTLFAQSDPTGQKPITQTYAFTNATVHASPGSEGQKATIVVKDGVIISVGSGVTIPAAAKVIAGDSLYIYPGFIDAASQAGITKPEDPERPSDFVSSNPPDEIAGITPWRSATDQFDISSSQVDELRKAGFTMAHLLPDGGMIAGKSTIMVLGTKGSTNLIKANTALAASLNGSRGMYPGTTVGVMAKFRDVYKNTSLTQDRMAAFASNSGVSRPEINPTYSAMTEVVNGQIPVFFEVENDLEVRRAISLQKELGFKLVVYGLEQYDKVIDLLKSSGTGVILKLDTPADKAIKNQKNDVDEAVQAQYDRVKESYDRTIAQAGKLAEAGVPFAFSTIDAKPSDAMKSLRAMIEAGLTESAAMAALTTNAASMIGMNRIAGTVEQGKLANLVITTGPIFSEDSQIKHVVADGSIFDYEIKTKMKNGNGEATVEVAGTWDYTSETPAGSSGGKLTIEKDGDDYSGTITYDDPSGNGTATSPISDVSISGSQLSFSFEVSAGGMAISVSVSGEISGNSMDGSMNIAQFGSFPISATRNPNFISNN</sequence>
<dbReference type="SUPFAM" id="SSF51338">
    <property type="entry name" value="Composite domain of metallo-dependent hydrolases"/>
    <property type="match status" value="1"/>
</dbReference>
<dbReference type="AlphaFoldDB" id="A0A0P8CAW6"/>
<accession>A0A0P8CAW6</accession>
<dbReference type="EMBL" id="LJXT01000003">
    <property type="protein sequence ID" value="KPQ19995.1"/>
    <property type="molecule type" value="Genomic_DNA"/>
</dbReference>
<reference evidence="2 3" key="1">
    <citation type="submission" date="2015-09" db="EMBL/GenBank/DDBJ databases">
        <title>Identification and resolution of microdiversity through metagenomic sequencing of parallel consortia.</title>
        <authorList>
            <person name="Nelson W.C."/>
            <person name="Romine M.F."/>
            <person name="Lindemann S.R."/>
        </authorList>
    </citation>
    <scope>NUCLEOTIDE SEQUENCE [LARGE SCALE GENOMIC DNA]</scope>
    <source>
        <strain evidence="2">HL-49</strain>
    </source>
</reference>
<evidence type="ECO:0000313" key="3">
    <source>
        <dbReference type="Proteomes" id="UP000050421"/>
    </source>
</evidence>
<dbReference type="Gene3D" id="3.20.20.140">
    <property type="entry name" value="Metal-dependent hydrolases"/>
    <property type="match status" value="1"/>
</dbReference>
<protein>
    <submittedName>
        <fullName evidence="2">Putative amidohydrolase</fullName>
    </submittedName>
</protein>
<gene>
    <name evidence="2" type="ORF">HLUCCX10_00850</name>
</gene>
<dbReference type="GO" id="GO:0016810">
    <property type="term" value="F:hydrolase activity, acting on carbon-nitrogen (but not peptide) bonds"/>
    <property type="evidence" value="ECO:0007669"/>
    <property type="project" value="InterPro"/>
</dbReference>
<feature type="domain" description="Amidohydrolase-related" evidence="1">
    <location>
        <begin position="345"/>
        <end position="450"/>
    </location>
</feature>
<dbReference type="PATRIC" id="fig|1305737.6.peg.630"/>
<proteinExistence type="predicted"/>
<name>A0A0P8CAW6_9BACT</name>
<keyword evidence="2" id="KW-0378">Hydrolase</keyword>
<dbReference type="InterPro" id="IPR011059">
    <property type="entry name" value="Metal-dep_hydrolase_composite"/>
</dbReference>
<dbReference type="InterPro" id="IPR032466">
    <property type="entry name" value="Metal_Hydrolase"/>
</dbReference>
<evidence type="ECO:0000259" key="1">
    <source>
        <dbReference type="Pfam" id="PF01979"/>
    </source>
</evidence>
<dbReference type="STRING" id="1305737.GCA_000526355_01288"/>
<dbReference type="Proteomes" id="UP000050421">
    <property type="component" value="Unassembled WGS sequence"/>
</dbReference>
<organism evidence="2 3">
    <name type="scientific">Algoriphagus marincola HL-49</name>
    <dbReference type="NCBI Taxonomy" id="1305737"/>
    <lineage>
        <taxon>Bacteria</taxon>
        <taxon>Pseudomonadati</taxon>
        <taxon>Bacteroidota</taxon>
        <taxon>Cytophagia</taxon>
        <taxon>Cytophagales</taxon>
        <taxon>Cyclobacteriaceae</taxon>
        <taxon>Algoriphagus</taxon>
    </lineage>
</organism>
<dbReference type="Pfam" id="PF01979">
    <property type="entry name" value="Amidohydro_1"/>
    <property type="match status" value="1"/>
</dbReference>
<dbReference type="eggNOG" id="COG1228">
    <property type="taxonomic scope" value="Bacteria"/>
</dbReference>
<dbReference type="PANTHER" id="PTHR43135">
    <property type="entry name" value="ALPHA-D-RIBOSE 1-METHYLPHOSPHONATE 5-TRIPHOSPHATE DIPHOSPHATASE"/>
    <property type="match status" value="1"/>
</dbReference>
<dbReference type="PANTHER" id="PTHR43135:SF3">
    <property type="entry name" value="ALPHA-D-RIBOSE 1-METHYLPHOSPHONATE 5-TRIPHOSPHATE DIPHOSPHATASE"/>
    <property type="match status" value="1"/>
</dbReference>